<gene>
    <name evidence="2" type="ORF">ACG02S_16485</name>
</gene>
<evidence type="ECO:0000313" key="2">
    <source>
        <dbReference type="EMBL" id="MFG6415495.1"/>
    </source>
</evidence>
<dbReference type="Proteomes" id="UP001606300">
    <property type="component" value="Unassembled WGS sequence"/>
</dbReference>
<organism evidence="2 3">
    <name type="scientific">Pelomonas dachongensis</name>
    <dbReference type="NCBI Taxonomy" id="3299029"/>
    <lineage>
        <taxon>Bacteria</taxon>
        <taxon>Pseudomonadati</taxon>
        <taxon>Pseudomonadota</taxon>
        <taxon>Betaproteobacteria</taxon>
        <taxon>Burkholderiales</taxon>
        <taxon>Sphaerotilaceae</taxon>
        <taxon>Roseateles</taxon>
    </lineage>
</organism>
<evidence type="ECO:0000256" key="1">
    <source>
        <dbReference type="SAM" id="MobiDB-lite"/>
    </source>
</evidence>
<name>A0ABW7EQ05_9BURK</name>
<reference evidence="2 3" key="1">
    <citation type="submission" date="2024-09" db="EMBL/GenBank/DDBJ databases">
        <title>Novel species of the genus Pelomonas and Roseateles isolated from streams.</title>
        <authorList>
            <person name="Lu H."/>
        </authorList>
    </citation>
    <scope>NUCLEOTIDE SEQUENCE [LARGE SCALE GENOMIC DNA]</scope>
    <source>
        <strain evidence="2 3">DC23W</strain>
    </source>
</reference>
<evidence type="ECO:0000313" key="3">
    <source>
        <dbReference type="Proteomes" id="UP001606300"/>
    </source>
</evidence>
<sequence length="354" mass="39228">MSKKEDMRYELERQRRQELFEARVRETAQRFLQRHEALLDDLRTQGIDAGVATEVRQARQDLERAHALLRSDPAAARTLSMEIGSRLHGLPAQARATFRAAREAELQAHAHAEQVALQGLEAAWRDRLSAWEDPLARELAAPALARLRRELLQRGQTATLSDLDAGLSQVQAEAKAGADAVRAQAAREAEAHAAQALRAELQAVGAAPVDVSASPQALSQALAQAVEREDDAAVGEAVRREVVRAVNQALLDAGFVVEKPRRVHEADMDEVVLRAARPSGAEAVFRVDLSGAMHYEFDRYEGTSCRKDIDQVLPSLESVYGIRLSERRVIWENPDDLQQDARPRPDTERSNTRG</sequence>
<feature type="compositionally biased region" description="Basic and acidic residues" evidence="1">
    <location>
        <begin position="339"/>
        <end position="354"/>
    </location>
</feature>
<keyword evidence="3" id="KW-1185">Reference proteome</keyword>
<feature type="region of interest" description="Disordered" evidence="1">
    <location>
        <begin position="333"/>
        <end position="354"/>
    </location>
</feature>
<proteinExistence type="predicted"/>
<dbReference type="EMBL" id="JBIGHY010000006">
    <property type="protein sequence ID" value="MFG6415495.1"/>
    <property type="molecule type" value="Genomic_DNA"/>
</dbReference>
<protein>
    <submittedName>
        <fullName evidence="2">Uncharacterized protein</fullName>
    </submittedName>
</protein>
<dbReference type="RefSeq" id="WP_394471567.1">
    <property type="nucleotide sequence ID" value="NZ_JBIGHY010000006.1"/>
</dbReference>
<comment type="caution">
    <text evidence="2">The sequence shown here is derived from an EMBL/GenBank/DDBJ whole genome shotgun (WGS) entry which is preliminary data.</text>
</comment>
<accession>A0ABW7EQ05</accession>